<dbReference type="Proteomes" id="UP001153636">
    <property type="component" value="Chromosome 4"/>
</dbReference>
<dbReference type="AlphaFoldDB" id="A0A9P0CXI2"/>
<dbReference type="EMBL" id="OV651816">
    <property type="protein sequence ID" value="CAH1110114.1"/>
    <property type="molecule type" value="Genomic_DNA"/>
</dbReference>
<organism evidence="1 2">
    <name type="scientific">Psylliodes chrysocephalus</name>
    <dbReference type="NCBI Taxonomy" id="3402493"/>
    <lineage>
        <taxon>Eukaryota</taxon>
        <taxon>Metazoa</taxon>
        <taxon>Ecdysozoa</taxon>
        <taxon>Arthropoda</taxon>
        <taxon>Hexapoda</taxon>
        <taxon>Insecta</taxon>
        <taxon>Pterygota</taxon>
        <taxon>Neoptera</taxon>
        <taxon>Endopterygota</taxon>
        <taxon>Coleoptera</taxon>
        <taxon>Polyphaga</taxon>
        <taxon>Cucujiformia</taxon>
        <taxon>Chrysomeloidea</taxon>
        <taxon>Chrysomelidae</taxon>
        <taxon>Galerucinae</taxon>
        <taxon>Alticini</taxon>
        <taxon>Psylliodes</taxon>
    </lineage>
</organism>
<evidence type="ECO:0000313" key="2">
    <source>
        <dbReference type="Proteomes" id="UP001153636"/>
    </source>
</evidence>
<sequence>MLTKKKIVEQDSESEIETEVKEIEHEISSSSDTDEILTLEYLVKNKQEELNYEKELENPNDVKEGSWALVHYKTTKITKRYVGLILEVYAKEDKLLFNFLRKKRNKKIREETLTDERVAIHHINNTTPENLQKLTETIFHKTDTKVVIGTTASNREAKKVKTTYGMIISDGEKTYKEVPGRVKTIVGSNSSVKAIRSVRSTKDGKLLLTIKKDQTAFNNLHNALKDSTMGLKTRRLGLEKSIAIHLRGMEADTTLEDIKKSIIEITGKWEDDK</sequence>
<proteinExistence type="predicted"/>
<name>A0A9P0CXI2_9CUCU</name>
<dbReference type="OrthoDB" id="10668226at2759"/>
<reference evidence="1" key="1">
    <citation type="submission" date="2022-01" db="EMBL/GenBank/DDBJ databases">
        <authorList>
            <person name="King R."/>
        </authorList>
    </citation>
    <scope>NUCLEOTIDE SEQUENCE</scope>
</reference>
<keyword evidence="2" id="KW-1185">Reference proteome</keyword>
<accession>A0A9P0CXI2</accession>
<protein>
    <submittedName>
        <fullName evidence="1">Uncharacterized protein</fullName>
    </submittedName>
</protein>
<evidence type="ECO:0000313" key="1">
    <source>
        <dbReference type="EMBL" id="CAH1110114.1"/>
    </source>
</evidence>
<gene>
    <name evidence="1" type="ORF">PSYICH_LOCUS10417</name>
</gene>